<evidence type="ECO:0000256" key="2">
    <source>
        <dbReference type="ARBA" id="ARBA00022496"/>
    </source>
</evidence>
<dbReference type="PANTHER" id="PTHR30006:SF15">
    <property type="entry name" value="IRON-UTILIZATION PERIPLASMIC PROTEIN"/>
    <property type="match status" value="1"/>
</dbReference>
<keyword evidence="2" id="KW-0410">Iron transport</keyword>
<accession>A0A7D7LIK3</accession>
<dbReference type="GO" id="GO:0006826">
    <property type="term" value="P:iron ion transport"/>
    <property type="evidence" value="ECO:0007669"/>
    <property type="project" value="UniProtKB-KW"/>
</dbReference>
<dbReference type="InterPro" id="IPR026045">
    <property type="entry name" value="Ferric-bd"/>
</dbReference>
<name>A0A7D7LIK3_9NOSO</name>
<dbReference type="AlphaFoldDB" id="A0A7D7LIK3"/>
<dbReference type="PANTHER" id="PTHR30006">
    <property type="entry name" value="THIAMINE-BINDING PERIPLASMIC PROTEIN-RELATED"/>
    <property type="match status" value="1"/>
</dbReference>
<evidence type="ECO:0000256" key="4">
    <source>
        <dbReference type="PIRSR" id="PIRSR002825-1"/>
    </source>
</evidence>
<sequence>MKRRKFVYIVGLATASGGLAIACNPNQTPTDTAESPSGQATPATAASGVLEKELVIYSGRNEKLIGELIKQFEQQTNAKVQVRYGDTAELASAILEEGANSPADVFFAQDASALGAMQKANRVVELPTSLLNQVDSTYRSPEGRWVGITGRVRTVDYNSKSVQPSELPSSIFGFTEPKWKGKIGWAPTNGSFQSFVTALRVAEGEDKARQWLEGIKANNAKVYPNNTAIVEALSRGEIGVGFVNHYYLERIKQDNPQVPVEHHFTDDVGSLVNVAGVAILNSAKHPNIAQKFVEFMLNENAQNYFANQTFEYPLTSAVAPKGKLKSLQEIKKQTQKIDLSNLSDLETTLKLMQQVQVI</sequence>
<feature type="binding site" evidence="4">
    <location>
        <position position="247"/>
    </location>
    <ligand>
        <name>Fe cation</name>
        <dbReference type="ChEBI" id="CHEBI:24875"/>
    </ligand>
</feature>
<dbReference type="EMBL" id="CP054698">
    <property type="protein sequence ID" value="QMS91672.1"/>
    <property type="molecule type" value="Genomic_DNA"/>
</dbReference>
<evidence type="ECO:0000256" key="3">
    <source>
        <dbReference type="ARBA" id="ARBA00022729"/>
    </source>
</evidence>
<keyword evidence="7" id="KW-1185">Reference proteome</keyword>
<dbReference type="SUPFAM" id="SSF53850">
    <property type="entry name" value="Periplasmic binding protein-like II"/>
    <property type="match status" value="1"/>
</dbReference>
<keyword evidence="2" id="KW-0406">Ion transport</keyword>
<evidence type="ECO:0000256" key="1">
    <source>
        <dbReference type="ARBA" id="ARBA00008520"/>
    </source>
</evidence>
<keyword evidence="4" id="KW-0408">Iron</keyword>
<dbReference type="PROSITE" id="PS51257">
    <property type="entry name" value="PROKAR_LIPOPROTEIN"/>
    <property type="match status" value="1"/>
</dbReference>
<proteinExistence type="inferred from homology"/>
<dbReference type="GO" id="GO:0046872">
    <property type="term" value="F:metal ion binding"/>
    <property type="evidence" value="ECO:0007669"/>
    <property type="project" value="UniProtKB-KW"/>
</dbReference>
<keyword evidence="4" id="KW-0479">Metal-binding</keyword>
<feature type="binding site" evidence="4">
    <location>
        <position position="246"/>
    </location>
    <ligand>
        <name>Fe cation</name>
        <dbReference type="ChEBI" id="CHEBI:24875"/>
    </ligand>
</feature>
<dbReference type="PIRSF" id="PIRSF002825">
    <property type="entry name" value="CfbpA"/>
    <property type="match status" value="1"/>
</dbReference>
<dbReference type="KEGG" id="ned:HUN01_30235"/>
<dbReference type="Gene3D" id="3.40.190.10">
    <property type="entry name" value="Periplasmic binding protein-like II"/>
    <property type="match status" value="2"/>
</dbReference>
<dbReference type="Proteomes" id="UP000514713">
    <property type="component" value="Chromosome"/>
</dbReference>
<evidence type="ECO:0000313" key="6">
    <source>
        <dbReference type="EMBL" id="QMS91672.1"/>
    </source>
</evidence>
<dbReference type="CDD" id="cd13543">
    <property type="entry name" value="PBP2_Fbp"/>
    <property type="match status" value="1"/>
</dbReference>
<feature type="signal peptide" evidence="5">
    <location>
        <begin position="1"/>
        <end position="22"/>
    </location>
</feature>
<gene>
    <name evidence="6" type="ORF">HUN01_30235</name>
</gene>
<dbReference type="Pfam" id="PF13416">
    <property type="entry name" value="SBP_bac_8"/>
    <property type="match status" value="1"/>
</dbReference>
<keyword evidence="3 5" id="KW-0732">Signal</keyword>
<protein>
    <submittedName>
        <fullName evidence="6">Iron ABC transporter substrate-binding protein</fullName>
    </submittedName>
</protein>
<dbReference type="GO" id="GO:0030288">
    <property type="term" value="C:outer membrane-bounded periplasmic space"/>
    <property type="evidence" value="ECO:0007669"/>
    <property type="project" value="TreeGrafter"/>
</dbReference>
<dbReference type="RefSeq" id="WP_181929267.1">
    <property type="nucleotide sequence ID" value="NZ_CP054698.1"/>
</dbReference>
<reference evidence="7" key="1">
    <citation type="submission" date="2020-06" db="EMBL/GenBank/DDBJ databases">
        <title>Nostoc edaphicum CCNP1411 genome.</title>
        <authorList>
            <person name="Fidor A."/>
            <person name="Grabski M."/>
            <person name="Gawor J."/>
            <person name="Gromadka R."/>
            <person name="Wegrzyn G."/>
            <person name="Mazur-Marzec H."/>
        </authorList>
    </citation>
    <scope>NUCLEOTIDE SEQUENCE [LARGE SCALE GENOMIC DNA]</scope>
    <source>
        <strain evidence="7">CCNP1411</strain>
    </source>
</reference>
<dbReference type="InterPro" id="IPR006059">
    <property type="entry name" value="SBP"/>
</dbReference>
<keyword evidence="2" id="KW-0813">Transport</keyword>
<evidence type="ECO:0000256" key="5">
    <source>
        <dbReference type="SAM" id="SignalP"/>
    </source>
</evidence>
<comment type="similarity">
    <text evidence="1">Belongs to the bacterial solute-binding protein 1 family.</text>
</comment>
<feature type="chain" id="PRO_5028922246" evidence="5">
    <location>
        <begin position="23"/>
        <end position="358"/>
    </location>
</feature>
<evidence type="ECO:0000313" key="7">
    <source>
        <dbReference type="Proteomes" id="UP000514713"/>
    </source>
</evidence>
<organism evidence="6 7">
    <name type="scientific">Nostoc edaphicum CCNP1411</name>
    <dbReference type="NCBI Taxonomy" id="1472755"/>
    <lineage>
        <taxon>Bacteria</taxon>
        <taxon>Bacillati</taxon>
        <taxon>Cyanobacteriota</taxon>
        <taxon>Cyanophyceae</taxon>
        <taxon>Nostocales</taxon>
        <taxon>Nostocaceae</taxon>
        <taxon>Nostoc</taxon>
    </lineage>
</organism>